<name>A0A7R9PVB7_9ACAR</name>
<protein>
    <submittedName>
        <fullName evidence="4">Uncharacterized protein</fullName>
    </submittedName>
</protein>
<dbReference type="Proteomes" id="UP000759131">
    <property type="component" value="Unassembled WGS sequence"/>
</dbReference>
<dbReference type="EMBL" id="CAJPIZ010000983">
    <property type="protein sequence ID" value="CAG2102657.1"/>
    <property type="molecule type" value="Genomic_DNA"/>
</dbReference>
<gene>
    <name evidence="4" type="ORF">OSB1V03_LOCUS2692</name>
</gene>
<dbReference type="PROSITE" id="PS00061">
    <property type="entry name" value="ADH_SHORT"/>
    <property type="match status" value="1"/>
</dbReference>
<keyword evidence="3" id="KW-1133">Transmembrane helix</keyword>
<dbReference type="GO" id="GO:0016491">
    <property type="term" value="F:oxidoreductase activity"/>
    <property type="evidence" value="ECO:0007669"/>
    <property type="project" value="UniProtKB-KW"/>
</dbReference>
<dbReference type="InterPro" id="IPR002347">
    <property type="entry name" value="SDR_fam"/>
</dbReference>
<sequence>MNLIDSSLLNIFKILCQFFGAITVLIQISWLLANILRNYSHREYISAKNRAVLITGCDSGFGHHLCYRLDSYGFHVFAGVLATDSQSAAKLRTKCSHRLKVIKLDVTLEEDVRRAVAAIEVSGVDLWAVVNNAGVAQFAFLEMGAGIDIFTKTFAVNVFGLVRVTKHCLPLLRRSGGRVVNMASVAGRFTFWGITAYCMSKHAVRAFSDGLRKELTGFGVKVVTIEPNMYKTEMVNIDVLNKAIKNQWLQTDGQIRQEYGGDQFYHQFKRRVRYNLQICRPDIHEVLDIQQKAVTLREPDLYYRCAATLDKPALWLLSVLPESAQDYLLTGRVWKSMLDLRQCKQ</sequence>
<keyword evidence="1" id="KW-0560">Oxidoreductase</keyword>
<dbReference type="PRINTS" id="PR00080">
    <property type="entry name" value="SDRFAMILY"/>
</dbReference>
<dbReference type="Pfam" id="PF00106">
    <property type="entry name" value="adh_short"/>
    <property type="match status" value="1"/>
</dbReference>
<dbReference type="EMBL" id="OC855558">
    <property type="protein sequence ID" value="CAD7622227.1"/>
    <property type="molecule type" value="Genomic_DNA"/>
</dbReference>
<dbReference type="PANTHER" id="PTHR43313">
    <property type="entry name" value="SHORT-CHAIN DEHYDROGENASE/REDUCTASE FAMILY 9C"/>
    <property type="match status" value="1"/>
</dbReference>
<dbReference type="PRINTS" id="PR00081">
    <property type="entry name" value="GDHRDH"/>
</dbReference>
<accession>A0A7R9PVB7</accession>
<keyword evidence="5" id="KW-1185">Reference proteome</keyword>
<dbReference type="Gene3D" id="3.40.50.720">
    <property type="entry name" value="NAD(P)-binding Rossmann-like Domain"/>
    <property type="match status" value="1"/>
</dbReference>
<keyword evidence="3" id="KW-0472">Membrane</keyword>
<dbReference type="PANTHER" id="PTHR43313:SF36">
    <property type="entry name" value="D-BETA-HYDROXYBUTYRATE DEHYDROGENASE, MITOCHONDRIAL"/>
    <property type="match status" value="1"/>
</dbReference>
<comment type="similarity">
    <text evidence="2">Belongs to the short-chain dehydrogenases/reductases (SDR) family.</text>
</comment>
<evidence type="ECO:0000256" key="2">
    <source>
        <dbReference type="RuleBase" id="RU000363"/>
    </source>
</evidence>
<proteinExistence type="inferred from homology"/>
<evidence type="ECO:0000313" key="4">
    <source>
        <dbReference type="EMBL" id="CAD7622227.1"/>
    </source>
</evidence>
<evidence type="ECO:0000313" key="5">
    <source>
        <dbReference type="Proteomes" id="UP000759131"/>
    </source>
</evidence>
<dbReference type="InterPro" id="IPR020904">
    <property type="entry name" value="Sc_DH/Rdtase_CS"/>
</dbReference>
<dbReference type="AlphaFoldDB" id="A0A7R9PVB7"/>
<dbReference type="OrthoDB" id="6413932at2759"/>
<dbReference type="SUPFAM" id="SSF51735">
    <property type="entry name" value="NAD(P)-binding Rossmann-fold domains"/>
    <property type="match status" value="1"/>
</dbReference>
<feature type="transmembrane region" description="Helical" evidence="3">
    <location>
        <begin position="12"/>
        <end position="33"/>
    </location>
</feature>
<dbReference type="GO" id="GO:0008202">
    <property type="term" value="P:steroid metabolic process"/>
    <property type="evidence" value="ECO:0007669"/>
    <property type="project" value="TreeGrafter"/>
</dbReference>
<organism evidence="4">
    <name type="scientific">Medioppia subpectinata</name>
    <dbReference type="NCBI Taxonomy" id="1979941"/>
    <lineage>
        <taxon>Eukaryota</taxon>
        <taxon>Metazoa</taxon>
        <taxon>Ecdysozoa</taxon>
        <taxon>Arthropoda</taxon>
        <taxon>Chelicerata</taxon>
        <taxon>Arachnida</taxon>
        <taxon>Acari</taxon>
        <taxon>Acariformes</taxon>
        <taxon>Sarcoptiformes</taxon>
        <taxon>Oribatida</taxon>
        <taxon>Brachypylina</taxon>
        <taxon>Oppioidea</taxon>
        <taxon>Oppiidae</taxon>
        <taxon>Medioppia</taxon>
    </lineage>
</organism>
<dbReference type="InterPro" id="IPR036291">
    <property type="entry name" value="NAD(P)-bd_dom_sf"/>
</dbReference>
<evidence type="ECO:0000256" key="3">
    <source>
        <dbReference type="SAM" id="Phobius"/>
    </source>
</evidence>
<keyword evidence="3" id="KW-0812">Transmembrane</keyword>
<evidence type="ECO:0000256" key="1">
    <source>
        <dbReference type="ARBA" id="ARBA00023002"/>
    </source>
</evidence>
<reference evidence="4" key="1">
    <citation type="submission" date="2020-11" db="EMBL/GenBank/DDBJ databases">
        <authorList>
            <person name="Tran Van P."/>
        </authorList>
    </citation>
    <scope>NUCLEOTIDE SEQUENCE</scope>
</reference>